<dbReference type="GeneTree" id="ENSGT00940000154348"/>
<reference evidence="1" key="1">
    <citation type="submission" date="2025-08" db="UniProtKB">
        <authorList>
            <consortium name="Ensembl"/>
        </authorList>
    </citation>
    <scope>IDENTIFICATION</scope>
</reference>
<evidence type="ECO:0000313" key="1">
    <source>
        <dbReference type="Ensembl" id="ENSACIP00000000278.1"/>
    </source>
</evidence>
<dbReference type="STRING" id="61819.ENSACIP00000000278"/>
<protein>
    <recommendedName>
        <fullName evidence="3">DDE Tnp4 domain-containing protein</fullName>
    </recommendedName>
</protein>
<accession>A0A3Q0QQH5</accession>
<dbReference type="Proteomes" id="UP000261340">
    <property type="component" value="Unplaced"/>
</dbReference>
<keyword evidence="2" id="KW-1185">Reference proteome</keyword>
<evidence type="ECO:0000313" key="2">
    <source>
        <dbReference type="Proteomes" id="UP000261340"/>
    </source>
</evidence>
<dbReference type="Ensembl" id="ENSACIT00000000295.1">
    <property type="protein sequence ID" value="ENSACIP00000000278.1"/>
    <property type="gene ID" value="ENSACIG00000000243.1"/>
</dbReference>
<sequence length="228" mass="24980">MCVFLTSVTVINVRDAKKGGREISILKGGLVDEYESVLFIHTALTRYQFFSTITFLATGTFQREIADRSGISQPSLRCAQGIKWKCKVKRGFCDTTEMPNTIGARDCTHVHMKAPSANTTVQVIWDSDCQILSVVTCWPGGAHNSFISNNSTVGMCIEAGAVRNGWLVTVDMRYAATTSMPKDLLYSPDKVCKIVLACCVLHIIAVRHDIPPPPGTAIQARQVLLQSV</sequence>
<dbReference type="AlphaFoldDB" id="A0A3Q0QQH5"/>
<evidence type="ECO:0008006" key="3">
    <source>
        <dbReference type="Google" id="ProtNLM"/>
    </source>
</evidence>
<organism evidence="1 2">
    <name type="scientific">Amphilophus citrinellus</name>
    <name type="common">Midas cichlid</name>
    <name type="synonym">Cichlasoma citrinellum</name>
    <dbReference type="NCBI Taxonomy" id="61819"/>
    <lineage>
        <taxon>Eukaryota</taxon>
        <taxon>Metazoa</taxon>
        <taxon>Chordata</taxon>
        <taxon>Craniata</taxon>
        <taxon>Vertebrata</taxon>
        <taxon>Euteleostomi</taxon>
        <taxon>Actinopterygii</taxon>
        <taxon>Neopterygii</taxon>
        <taxon>Teleostei</taxon>
        <taxon>Neoteleostei</taxon>
        <taxon>Acanthomorphata</taxon>
        <taxon>Ovalentaria</taxon>
        <taxon>Cichlomorphae</taxon>
        <taxon>Cichliformes</taxon>
        <taxon>Cichlidae</taxon>
        <taxon>New World cichlids</taxon>
        <taxon>Cichlasomatinae</taxon>
        <taxon>Heroini</taxon>
        <taxon>Amphilophus</taxon>
    </lineage>
</organism>
<name>A0A3Q0QQH5_AMPCI</name>
<reference evidence="1" key="2">
    <citation type="submission" date="2025-09" db="UniProtKB">
        <authorList>
            <consortium name="Ensembl"/>
        </authorList>
    </citation>
    <scope>IDENTIFICATION</scope>
</reference>
<proteinExistence type="predicted"/>